<sequence>MNDFFALWQNVIKQDKEDMVFKLDKGLEAREYLWKNKLDVEGDLAAAIKSVDKKFLIMAPYIVSFVGKEYFSKYNKKPIFMWWYHADAISDGKLTVDIENRICEYSEQGMESECSIEQMKEEGFLFELGEISRHHHHR</sequence>
<dbReference type="EMBL" id="CP020921">
    <property type="protein sequence ID" value="AWB09691.1"/>
    <property type="molecule type" value="Genomic_DNA"/>
</dbReference>
<dbReference type="KEGG" id="taci:TDSAC_0309"/>
<dbReference type="RefSeq" id="WP_108308330.1">
    <property type="nucleotide sequence ID" value="NZ_CP020921.1"/>
</dbReference>
<evidence type="ECO:0000313" key="2">
    <source>
        <dbReference type="Proteomes" id="UP000244792"/>
    </source>
</evidence>
<dbReference type="AlphaFoldDB" id="A0A2R4VYS3"/>
<keyword evidence="2" id="KW-1185">Reference proteome</keyword>
<reference evidence="1 2" key="1">
    <citation type="submission" date="2017-04" db="EMBL/GenBank/DDBJ databases">
        <title>Genomic insights into metabolism of Thermodesulfobium acidiphilum.</title>
        <authorList>
            <person name="Toshchakov S.V."/>
            <person name="Frolov E.N."/>
            <person name="Kublanov I.V."/>
            <person name="Samarov N.I."/>
            <person name="Novikov A."/>
            <person name="Lebedinsky A.V."/>
            <person name="Bonch-Osmolovskaya E.A."/>
            <person name="Chernyh N.A."/>
        </authorList>
    </citation>
    <scope>NUCLEOTIDE SEQUENCE [LARGE SCALE GENOMIC DNA]</scope>
    <source>
        <strain evidence="1 2">3127-1</strain>
    </source>
</reference>
<dbReference type="Proteomes" id="UP000244792">
    <property type="component" value="Chromosome"/>
</dbReference>
<evidence type="ECO:0000313" key="1">
    <source>
        <dbReference type="EMBL" id="AWB09691.1"/>
    </source>
</evidence>
<accession>A0A2R4VYS3</accession>
<protein>
    <submittedName>
        <fullName evidence="1">Uncharacterized protein</fullName>
    </submittedName>
</protein>
<proteinExistence type="predicted"/>
<organism evidence="1 2">
    <name type="scientific">Thermodesulfobium acidiphilum</name>
    <dbReference type="NCBI Taxonomy" id="1794699"/>
    <lineage>
        <taxon>Bacteria</taxon>
        <taxon>Pseudomonadati</taxon>
        <taxon>Thermodesulfobiota</taxon>
        <taxon>Thermodesulfobiia</taxon>
        <taxon>Thermodesulfobiales</taxon>
        <taxon>Thermodesulfobiaceae</taxon>
        <taxon>Thermodesulfobium</taxon>
    </lineage>
</organism>
<gene>
    <name evidence="1" type="ORF">TDSAC_0309</name>
</gene>
<name>A0A2R4VYS3_THEAF</name>
<dbReference type="OrthoDB" id="2607569at2"/>